<dbReference type="SUPFAM" id="SSF50978">
    <property type="entry name" value="WD40 repeat-like"/>
    <property type="match status" value="1"/>
</dbReference>
<organism evidence="5 6">
    <name type="scientific">Dekkera bruxellensis</name>
    <name type="common">Brettanomyces custersii</name>
    <dbReference type="NCBI Taxonomy" id="5007"/>
    <lineage>
        <taxon>Eukaryota</taxon>
        <taxon>Fungi</taxon>
        <taxon>Dikarya</taxon>
        <taxon>Ascomycota</taxon>
        <taxon>Saccharomycotina</taxon>
        <taxon>Pichiomycetes</taxon>
        <taxon>Pichiales</taxon>
        <taxon>Pichiaceae</taxon>
        <taxon>Brettanomyces</taxon>
    </lineage>
</organism>
<dbReference type="GO" id="GO:0030897">
    <property type="term" value="C:HOPS complex"/>
    <property type="evidence" value="ECO:0007669"/>
    <property type="project" value="TreeGrafter"/>
</dbReference>
<reference evidence="5 6" key="1">
    <citation type="submission" date="2019-07" db="EMBL/GenBank/DDBJ databases">
        <authorList>
            <person name="Friedrich A."/>
            <person name="Schacherer J."/>
        </authorList>
    </citation>
    <scope>NUCLEOTIDE SEQUENCE [LARGE SCALE GENOMIC DNA]</scope>
</reference>
<dbReference type="Pfam" id="PF04841">
    <property type="entry name" value="Vps16_N"/>
    <property type="match status" value="1"/>
</dbReference>
<evidence type="ECO:0000259" key="3">
    <source>
        <dbReference type="Pfam" id="PF04840"/>
    </source>
</evidence>
<dbReference type="EMBL" id="CABFWN010000003">
    <property type="protein sequence ID" value="VUG18549.1"/>
    <property type="molecule type" value="Genomic_DNA"/>
</dbReference>
<dbReference type="PANTHER" id="PTHR12811:SF0">
    <property type="entry name" value="VACUOLAR PROTEIN SORTING-ASSOCIATED PROTEIN 16 HOMOLOG"/>
    <property type="match status" value="1"/>
</dbReference>
<dbReference type="Pfam" id="PF04840">
    <property type="entry name" value="Vps16_C"/>
    <property type="match status" value="1"/>
</dbReference>
<dbReference type="InterPro" id="IPR036322">
    <property type="entry name" value="WD40_repeat_dom_sf"/>
</dbReference>
<dbReference type="InterPro" id="IPR016534">
    <property type="entry name" value="VPS16"/>
</dbReference>
<evidence type="ECO:0000313" key="5">
    <source>
        <dbReference type="EMBL" id="VUG18549.1"/>
    </source>
</evidence>
<feature type="domain" description="Vps16 C-terminal" evidence="3">
    <location>
        <begin position="513"/>
        <end position="819"/>
    </location>
</feature>
<gene>
    <name evidence="5" type="ORF">DEBR0S3_14312G</name>
</gene>
<dbReference type="GO" id="GO:0006886">
    <property type="term" value="P:intracellular protein transport"/>
    <property type="evidence" value="ECO:0007669"/>
    <property type="project" value="InterPro"/>
</dbReference>
<dbReference type="PANTHER" id="PTHR12811">
    <property type="entry name" value="VACUOLAR PROTEIN SORTING VPS16"/>
    <property type="match status" value="1"/>
</dbReference>
<comment type="function">
    <text evidence="2">Essential for vacuolar protein sorting. Required for vacuole biogenesis, stability and to maintain vacuole morphology.</text>
</comment>
<keyword evidence="6" id="KW-1185">Reference proteome</keyword>
<keyword evidence="2" id="KW-0653">Protein transport</keyword>
<sequence length="844" mass="95582">MPSNPSLGWECLQDVFYRSRECFQMQWVTDSSQPASYISSSDFYVSIAPNGCYIAVVSLKHDEQAYSIDIFSASGTPINSIPWLNSIGTVVSIGWTHDCCPIIVLNSGKYRIYHDIKSDFDEYDISSNSDIISAQFSTDFFATMALDGEFHFITNFDNPSGLTLNSAKSDDEISDLKITASDIHSWVVIPPSRNHGTLRVAASISEKLCIWDQASPDLTESVDRECSYSLMAVSPNNELIALYSYMQGEITICTTDFKHTLNVQKLDTPMKPSEICWCGNDAVVISYPDELKLIGPTKDILSFYTNSKSVIRSEEDGAFFLTDSTLGLISRVSKVTSNVFKIGSTAPSAILLDAVDLLDNHSPRANENIEIIADNLEEAIDGCIDAAAEEFEPYWQKRLLRAASLGKISLRFYNPDKFVHMCTVLRILNVLRQPEIGIFLTHSQYAKLGVNYILRLLLLRDLHYLCIKIADALDISKDDIYLHWASAKIRASPDMSEKKLASVIIDRLKNKHVSFAELAMVAYQEGRGQLSIKLLNQEEQTSRAIPLLLNMEQDDYALLKADADADVDSICYVLLYLYSKTNFTRLFKLLVGKTNAIGVFKENFSQIDDHILYDYYYQDDYIPGLAILDLQRFVRKDKLGASLESRKADLLKASRVLLRSKSTLFEGEALKNTTALIEYQAELYNQESIPTSKYEPVMKTIERICLVNIRKAAKLQKKFKVDEKQFYYKVLNTLAVVPQKRRELYDFATFKKSPIGYVPFYEKLLAVGDKKQADMYISLCSELSYKEKARCYLECDNFREAVNEVSKKRNVELLESMKPLAKSQTHLRLVTDSIESINGTRRFG</sequence>
<dbReference type="InterPro" id="IPR006926">
    <property type="entry name" value="Vps16_N"/>
</dbReference>
<evidence type="ECO:0000313" key="6">
    <source>
        <dbReference type="Proteomes" id="UP000478008"/>
    </source>
</evidence>
<dbReference type="GO" id="GO:0016197">
    <property type="term" value="P:endosomal transport"/>
    <property type="evidence" value="ECO:0007669"/>
    <property type="project" value="TreeGrafter"/>
</dbReference>
<proteinExistence type="inferred from homology"/>
<dbReference type="Proteomes" id="UP000478008">
    <property type="component" value="Unassembled WGS sequence"/>
</dbReference>
<accession>A0A7D9H385</accession>
<dbReference type="GO" id="GO:0005768">
    <property type="term" value="C:endosome"/>
    <property type="evidence" value="ECO:0007669"/>
    <property type="project" value="TreeGrafter"/>
</dbReference>
<dbReference type="PIRSF" id="PIRSF007949">
    <property type="entry name" value="VPS16"/>
    <property type="match status" value="1"/>
</dbReference>
<evidence type="ECO:0000256" key="1">
    <source>
        <dbReference type="ARBA" id="ARBA00009250"/>
    </source>
</evidence>
<evidence type="ECO:0000256" key="2">
    <source>
        <dbReference type="PIRNR" id="PIRNR007949"/>
    </source>
</evidence>
<dbReference type="InterPro" id="IPR038132">
    <property type="entry name" value="Vps16_C_sf"/>
</dbReference>
<dbReference type="InterPro" id="IPR006925">
    <property type="entry name" value="Vps16_C"/>
</dbReference>
<comment type="similarity">
    <text evidence="1 2">Belongs to the VPS16 family.</text>
</comment>
<dbReference type="AlphaFoldDB" id="A0A7D9H385"/>
<name>A0A7D9H385_DEKBR</name>
<dbReference type="GO" id="GO:0003779">
    <property type="term" value="F:actin binding"/>
    <property type="evidence" value="ECO:0007669"/>
    <property type="project" value="TreeGrafter"/>
</dbReference>
<protein>
    <recommendedName>
        <fullName evidence="2">Probable vacuolar protein sorting-associated protein 16 homolog</fullName>
    </recommendedName>
</protein>
<dbReference type="GO" id="GO:0042144">
    <property type="term" value="P:vacuole fusion, non-autophagic"/>
    <property type="evidence" value="ECO:0007669"/>
    <property type="project" value="TreeGrafter"/>
</dbReference>
<evidence type="ECO:0000259" key="4">
    <source>
        <dbReference type="Pfam" id="PF04841"/>
    </source>
</evidence>
<keyword evidence="2" id="KW-0813">Transport</keyword>
<dbReference type="Gene3D" id="1.10.150.780">
    <property type="entry name" value="Vps16, C-terminal region"/>
    <property type="match status" value="1"/>
</dbReference>
<feature type="domain" description="Vps16 N-terminal" evidence="4">
    <location>
        <begin position="5"/>
        <end position="420"/>
    </location>
</feature>